<comment type="subcellular location">
    <subcellularLocation>
        <location evidence="1">Mitochondrion</location>
    </subcellularLocation>
</comment>
<dbReference type="GO" id="GO:0003725">
    <property type="term" value="F:double-stranded RNA binding"/>
    <property type="evidence" value="ECO:0007669"/>
    <property type="project" value="InterPro"/>
</dbReference>
<dbReference type="PROSITE" id="PS50142">
    <property type="entry name" value="RNASE_3_2"/>
    <property type="match status" value="1"/>
</dbReference>
<organism evidence="9 10">
    <name type="scientific">Emergomyces africanus</name>
    <dbReference type="NCBI Taxonomy" id="1955775"/>
    <lineage>
        <taxon>Eukaryota</taxon>
        <taxon>Fungi</taxon>
        <taxon>Dikarya</taxon>
        <taxon>Ascomycota</taxon>
        <taxon>Pezizomycotina</taxon>
        <taxon>Eurotiomycetes</taxon>
        <taxon>Eurotiomycetidae</taxon>
        <taxon>Onygenales</taxon>
        <taxon>Ajellomycetaceae</taxon>
        <taxon>Emergomyces</taxon>
    </lineage>
</organism>
<dbReference type="SUPFAM" id="SSF53613">
    <property type="entry name" value="Ribokinase-like"/>
    <property type="match status" value="1"/>
</dbReference>
<dbReference type="GO" id="GO:0006396">
    <property type="term" value="P:RNA processing"/>
    <property type="evidence" value="ECO:0007669"/>
    <property type="project" value="InterPro"/>
</dbReference>
<dbReference type="InterPro" id="IPR036389">
    <property type="entry name" value="RNase_III_sf"/>
</dbReference>
<dbReference type="AlphaFoldDB" id="A0A1B7NXT5"/>
<gene>
    <name evidence="9" type="ORF">ACJ72_04097</name>
</gene>
<dbReference type="Gene3D" id="1.10.1520.10">
    <property type="entry name" value="Ribonuclease III domain"/>
    <property type="match status" value="1"/>
</dbReference>
<dbReference type="SUPFAM" id="SSF69065">
    <property type="entry name" value="RNase III domain-like"/>
    <property type="match status" value="1"/>
</dbReference>
<dbReference type="Pfam" id="PF00294">
    <property type="entry name" value="PfkB"/>
    <property type="match status" value="1"/>
</dbReference>
<dbReference type="SUPFAM" id="SSF54768">
    <property type="entry name" value="dsRNA-binding domain-like"/>
    <property type="match status" value="1"/>
</dbReference>
<keyword evidence="3" id="KW-0496">Mitochondrion</keyword>
<keyword evidence="10" id="KW-1185">Reference proteome</keyword>
<name>A0A1B7NXT5_9EURO</name>
<dbReference type="PANTHER" id="PTHR47098:SF2">
    <property type="entry name" value="PROTEIN MAK32"/>
    <property type="match status" value="1"/>
</dbReference>
<evidence type="ECO:0000256" key="2">
    <source>
        <dbReference type="ARBA" id="ARBA00022980"/>
    </source>
</evidence>
<dbReference type="InterPro" id="IPR000999">
    <property type="entry name" value="RNase_III_dom"/>
</dbReference>
<evidence type="ECO:0000313" key="10">
    <source>
        <dbReference type="Proteomes" id="UP000091918"/>
    </source>
</evidence>
<sequence length="828" mass="91066">MPMNNASNPPLLSNVDFCTLGMFIIDEIEFEAPKPPVKNIIGGAGSYAAVGARMVAGREHSWSLSWIVDAGSDFPEEIRHIISSWDTSCVLRESSKRLTTRAWNGYGPNEKRNFRYITPKLRLDHNSLSESQVLSKTFHMVCSPERCCQLVEGILQRRENILQSKDIKPFIAEQRPIFVWEPVPNLCHPEELPMFYNALKQVDVVSPNDLELASMFGNQSWTVRNSSDRAIASTVVKSGIGPDGNGLLAVRAGKHGCYAFSRDLSLHIPAYGGAKVVDPTGAGNAFLGALAQALISMERKPLKVVSSALGKSEQWIAIANAWGEQGRIPAALICATVAASFVIEQVGVPNIACSDEGEERWNGESYTERLHLLALSVGYSHDLDQRLFSAGEFFDTFDIKNEHSASPRACVRTLRLRHLQHYQKLRPAAGVGAQMKKLQLLRWSGSVLSQRIRPTTRCAAPAPHQLFFTAIRQQSSASSSVLAEENESFDDEHFSSFPTNRPLNPPSPPVEASLNSPKLSAIHSRLSLPQRLPLQTLARTLVDESADPSPQFNNKSLSILGGDLLTYYTAEHLISTYPRLPVKVLWAAMYSYIGAKPLAAMTREWGLEFAAEPGSEVDPGLLQFKRLPPDTLVETNSDGTFLSRDGNLTKRSTSARIIYGDAFGESALPYPVHFEGVTPNRACANFVRAVVGAVFLHAGRPAAKQFYKEHFMSRHLDLASLFSFRQPTRDLSKLCRREGFEDPVAKILSETGRLSNRPVFNVGIFSGPDKLGEGAGGSLSEARFRAAAAALKGWYLYSPLGVRVPSSMEEEGAESWKPVYVDPGEVIV</sequence>
<accession>A0A1B7NXT5</accession>
<dbReference type="CDD" id="cd19873">
    <property type="entry name" value="DSRM_MRPL3_like"/>
    <property type="match status" value="1"/>
</dbReference>
<evidence type="ECO:0000256" key="4">
    <source>
        <dbReference type="ARBA" id="ARBA00023274"/>
    </source>
</evidence>
<evidence type="ECO:0000256" key="6">
    <source>
        <dbReference type="ARBA" id="ARBA00035187"/>
    </source>
</evidence>
<evidence type="ECO:0000256" key="1">
    <source>
        <dbReference type="ARBA" id="ARBA00004173"/>
    </source>
</evidence>
<protein>
    <recommendedName>
        <fullName evidence="6">Large ribosomal subunit protein mL44</fullName>
    </recommendedName>
</protein>
<evidence type="ECO:0000256" key="3">
    <source>
        <dbReference type="ARBA" id="ARBA00023128"/>
    </source>
</evidence>
<feature type="domain" description="RNase III" evidence="8">
    <location>
        <begin position="519"/>
        <end position="699"/>
    </location>
</feature>
<dbReference type="GO" id="GO:0004525">
    <property type="term" value="F:ribonuclease III activity"/>
    <property type="evidence" value="ECO:0007669"/>
    <property type="project" value="InterPro"/>
</dbReference>
<evidence type="ECO:0000313" key="9">
    <source>
        <dbReference type="EMBL" id="OAX81563.1"/>
    </source>
</evidence>
<dbReference type="InterPro" id="IPR044443">
    <property type="entry name" value="Ribosomal_mL44_DSRM_fung"/>
</dbReference>
<feature type="region of interest" description="Disordered" evidence="7">
    <location>
        <begin position="491"/>
        <end position="515"/>
    </location>
</feature>
<dbReference type="STRING" id="1658172.A0A1B7NXT5"/>
<dbReference type="FunFam" id="3.30.160.20:FF:000043">
    <property type="entry name" value="60S ribosomal protein L3"/>
    <property type="match status" value="1"/>
</dbReference>
<dbReference type="EMBL" id="LGUA01000453">
    <property type="protein sequence ID" value="OAX81563.1"/>
    <property type="molecule type" value="Genomic_DNA"/>
</dbReference>
<dbReference type="Proteomes" id="UP000091918">
    <property type="component" value="Unassembled WGS sequence"/>
</dbReference>
<evidence type="ECO:0000256" key="7">
    <source>
        <dbReference type="SAM" id="MobiDB-lite"/>
    </source>
</evidence>
<comment type="caution">
    <text evidence="9">The sequence shown here is derived from an EMBL/GenBank/DDBJ whole genome shotgun (WGS) entry which is preliminary data.</text>
</comment>
<reference evidence="9 10" key="1">
    <citation type="submission" date="2015-07" db="EMBL/GenBank/DDBJ databases">
        <title>Emmonsia species relationships and genome sequence.</title>
        <authorList>
            <person name="Cuomo C.A."/>
            <person name="Schwartz I.S."/>
            <person name="Kenyon C."/>
            <person name="de Hoog G.S."/>
            <person name="Govender N.P."/>
            <person name="Botha A."/>
            <person name="Moreno L."/>
            <person name="de Vries M."/>
            <person name="Munoz J.F."/>
            <person name="Stielow J.B."/>
        </authorList>
    </citation>
    <scope>NUCLEOTIDE SEQUENCE [LARGE SCALE GENOMIC DNA]</scope>
    <source>
        <strain evidence="9 10">CBS 136260</strain>
    </source>
</reference>
<evidence type="ECO:0000256" key="5">
    <source>
        <dbReference type="ARBA" id="ARBA00024034"/>
    </source>
</evidence>
<dbReference type="Pfam" id="PF22892">
    <property type="entry name" value="DSRM_MRPL44"/>
    <property type="match status" value="1"/>
</dbReference>
<dbReference type="Gene3D" id="3.30.160.20">
    <property type="match status" value="1"/>
</dbReference>
<comment type="similarity">
    <text evidence="5">Belongs to the ribonuclease III family. Mitochondrion-specific ribosomal protein mL44 subfamily.</text>
</comment>
<evidence type="ECO:0000259" key="8">
    <source>
        <dbReference type="PROSITE" id="PS50142"/>
    </source>
</evidence>
<keyword evidence="4" id="KW-0687">Ribonucleoprotein</keyword>
<dbReference type="InterPro" id="IPR011611">
    <property type="entry name" value="PfkB_dom"/>
</dbReference>
<dbReference type="PANTHER" id="PTHR47098">
    <property type="entry name" value="PROTEIN MAK32"/>
    <property type="match status" value="1"/>
</dbReference>
<dbReference type="Gene3D" id="3.40.1190.20">
    <property type="match status" value="1"/>
</dbReference>
<keyword evidence="2" id="KW-0689">Ribosomal protein</keyword>
<dbReference type="InterPro" id="IPR029056">
    <property type="entry name" value="Ribokinase-like"/>
</dbReference>
<dbReference type="SMART" id="SM00535">
    <property type="entry name" value="RIBOc"/>
    <property type="match status" value="1"/>
</dbReference>
<dbReference type="InterPro" id="IPR044444">
    <property type="entry name" value="Ribosomal_mL44_DSRM_metazoa"/>
</dbReference>
<proteinExistence type="inferred from homology"/>
<dbReference type="OrthoDB" id="67027at2759"/>